<dbReference type="Pfam" id="PF10720">
    <property type="entry name" value="DUF2515"/>
    <property type="match status" value="1"/>
</dbReference>
<evidence type="ECO:0000313" key="1">
    <source>
        <dbReference type="EMBL" id="MCF6137465.1"/>
    </source>
</evidence>
<sequence>MSRDKVTLNKEHVEIIKRIKEQTEHFNTNNVTRTMAYLHFYNNNREIHWAFLAHMVSRNAGWNMTDLKGEFLPRLLSEKERKDLFMWLERGNWLIFQDAYPQLLLYELSKHREQPMFFLLPHIHISQFMENIWMQFWDAGDSARLTMGLIINEQMYIESRIIQNDYYQNKVMNKPAFTLQEWFNLNVILFPSIFSSNGHCDLYGQVVHNFERIQERIKIGKKLYSILFHQPKHLNNVYYWALEQRHTGSRKDYWPHIFNDVSESFPGRIYNPHIQDCNLKEGVSKLFSPQLKYAWPDIIHDAPGYEDWFKDMDINDELQPISKEVNGSIEHHYCKSLEKLSLAVLTNKAFFQRR</sequence>
<accession>A0ABS9H0V5</accession>
<reference evidence="1 2" key="1">
    <citation type="submission" date="2022-01" db="EMBL/GenBank/DDBJ databases">
        <title>Alkalihalobacillus sp. EGI L200015, a novel bacterium isolated from a salt lake sediment.</title>
        <authorList>
            <person name="Gao L."/>
            <person name="Fang B.-Z."/>
            <person name="Li W.-J."/>
        </authorList>
    </citation>
    <scope>NUCLEOTIDE SEQUENCE [LARGE SCALE GENOMIC DNA]</scope>
    <source>
        <strain evidence="1 2">KCTC 12718</strain>
    </source>
</reference>
<name>A0ABS9H0V5_9BACL</name>
<organism evidence="1 2">
    <name type="scientific">Pseudalkalibacillus berkeleyi</name>
    <dbReference type="NCBI Taxonomy" id="1069813"/>
    <lineage>
        <taxon>Bacteria</taxon>
        <taxon>Bacillati</taxon>
        <taxon>Bacillota</taxon>
        <taxon>Bacilli</taxon>
        <taxon>Bacillales</taxon>
        <taxon>Fictibacillaceae</taxon>
        <taxon>Pseudalkalibacillus</taxon>
    </lineage>
</organism>
<dbReference type="EMBL" id="JAKIJS010000001">
    <property type="protein sequence ID" value="MCF6137465.1"/>
    <property type="molecule type" value="Genomic_DNA"/>
</dbReference>
<comment type="caution">
    <text evidence="1">The sequence shown here is derived from an EMBL/GenBank/DDBJ whole genome shotgun (WGS) entry which is preliminary data.</text>
</comment>
<gene>
    <name evidence="1" type="ORF">L2716_06960</name>
</gene>
<dbReference type="InterPro" id="IPR019658">
    <property type="entry name" value="DUF2515"/>
</dbReference>
<keyword evidence="2" id="KW-1185">Reference proteome</keyword>
<dbReference type="RefSeq" id="WP_236333084.1">
    <property type="nucleotide sequence ID" value="NZ_JAKIJS010000001.1"/>
</dbReference>
<dbReference type="Proteomes" id="UP001649381">
    <property type="component" value="Unassembled WGS sequence"/>
</dbReference>
<proteinExistence type="predicted"/>
<evidence type="ECO:0000313" key="2">
    <source>
        <dbReference type="Proteomes" id="UP001649381"/>
    </source>
</evidence>
<protein>
    <submittedName>
        <fullName evidence="1">DUF2515 domain-containing protein</fullName>
    </submittedName>
</protein>